<sequence length="634" mass="72858">MFNYGQDSVNIFKIFPTTTLGEQSSKGPRCQETKGVAGASARQKTSTKRSKDPSKVVKTPKGGEDKYTYNELMETIANVNLDVIKQGSEIEQMKKFIISQQTQIVKVKKMVLKLVNQKRRKQFILKKRRSVHAAFKKGESQEKLNEKESTSEMEFQFEGETGADKEEKFGSEAETFENVADIAKAAVTEAAAVTNEPEAEIEMSSEEIEIAETLMKAKNDTPKATQKAKGVMIKEGGLEKKVKEVRMKDAKKKGKENMVESKQPLKKKKQIELDEEVAKKLLEELEKEEEIQSAKDRELALDMAKRINEEYQRSLKPAVVKKVTKRGTVKRQRKPSKTFLANQERRKVINFLKGALGVPERMFTNMPYGRIEELYKKEMANLKGHSTQRVKQEETLALKIGDIKRKKSIATKPKAKRTRTKEAKKESERKENEPPAEQEQSNQQSNEQFHLYMTVTDDEPIKVDPISVNAPEITHWDILKDQGKEYYEVYATWGKIIRSCSRSDLDEMHKVGMSLYDKVLEEAGMSLIKIAMEYLCMMFDFDRIKHIIRDMNHERVFRSIDHWMLIERCGVYVLTINKSYHEYYLVDKVYDHSRAKLQGMLRAKLVCPTGSEMAKIIIKRTINQSLGLNPDLGI</sequence>
<evidence type="ECO:0000313" key="1">
    <source>
        <dbReference type="EMBL" id="KAI3715121.1"/>
    </source>
</evidence>
<evidence type="ECO:0000313" key="2">
    <source>
        <dbReference type="Proteomes" id="UP001055879"/>
    </source>
</evidence>
<organism evidence="1 2">
    <name type="scientific">Arctium lappa</name>
    <name type="common">Greater burdock</name>
    <name type="synonym">Lappa major</name>
    <dbReference type="NCBI Taxonomy" id="4217"/>
    <lineage>
        <taxon>Eukaryota</taxon>
        <taxon>Viridiplantae</taxon>
        <taxon>Streptophyta</taxon>
        <taxon>Embryophyta</taxon>
        <taxon>Tracheophyta</taxon>
        <taxon>Spermatophyta</taxon>
        <taxon>Magnoliopsida</taxon>
        <taxon>eudicotyledons</taxon>
        <taxon>Gunneridae</taxon>
        <taxon>Pentapetalae</taxon>
        <taxon>asterids</taxon>
        <taxon>campanulids</taxon>
        <taxon>Asterales</taxon>
        <taxon>Asteraceae</taxon>
        <taxon>Carduoideae</taxon>
        <taxon>Cardueae</taxon>
        <taxon>Arctiinae</taxon>
        <taxon>Arctium</taxon>
    </lineage>
</organism>
<accession>A0ACB9B042</accession>
<comment type="caution">
    <text evidence="1">The sequence shown here is derived from an EMBL/GenBank/DDBJ whole genome shotgun (WGS) entry which is preliminary data.</text>
</comment>
<dbReference type="EMBL" id="CM042053">
    <property type="protein sequence ID" value="KAI3715121.1"/>
    <property type="molecule type" value="Genomic_DNA"/>
</dbReference>
<reference evidence="2" key="1">
    <citation type="journal article" date="2022" name="Mol. Ecol. Resour.">
        <title>The genomes of chicory, endive, great burdock and yacon provide insights into Asteraceae palaeo-polyploidization history and plant inulin production.</title>
        <authorList>
            <person name="Fan W."/>
            <person name="Wang S."/>
            <person name="Wang H."/>
            <person name="Wang A."/>
            <person name="Jiang F."/>
            <person name="Liu H."/>
            <person name="Zhao H."/>
            <person name="Xu D."/>
            <person name="Zhang Y."/>
        </authorList>
    </citation>
    <scope>NUCLEOTIDE SEQUENCE [LARGE SCALE GENOMIC DNA]</scope>
    <source>
        <strain evidence="2">cv. Niubang</strain>
    </source>
</reference>
<name>A0ACB9B042_ARCLA</name>
<protein>
    <submittedName>
        <fullName evidence="1">Uncharacterized protein</fullName>
    </submittedName>
</protein>
<proteinExistence type="predicted"/>
<reference evidence="1 2" key="2">
    <citation type="journal article" date="2022" name="Mol. Ecol. Resour.">
        <title>The genomes of chicory, endive, great burdock and yacon provide insights into Asteraceae paleo-polyploidization history and plant inulin production.</title>
        <authorList>
            <person name="Fan W."/>
            <person name="Wang S."/>
            <person name="Wang H."/>
            <person name="Wang A."/>
            <person name="Jiang F."/>
            <person name="Liu H."/>
            <person name="Zhao H."/>
            <person name="Xu D."/>
            <person name="Zhang Y."/>
        </authorList>
    </citation>
    <scope>NUCLEOTIDE SEQUENCE [LARGE SCALE GENOMIC DNA]</scope>
    <source>
        <strain evidence="2">cv. Niubang</strain>
    </source>
</reference>
<dbReference type="Proteomes" id="UP001055879">
    <property type="component" value="Linkage Group LG07"/>
</dbReference>
<keyword evidence="2" id="KW-1185">Reference proteome</keyword>
<gene>
    <name evidence="1" type="ORF">L6452_22090</name>
</gene>